<keyword evidence="1" id="KW-0833">Ubl conjugation pathway</keyword>
<protein>
    <recommendedName>
        <fullName evidence="2">B30.2/SPRY domain-containing protein</fullName>
    </recommendedName>
</protein>
<dbReference type="Pfam" id="PF00622">
    <property type="entry name" value="SPRY"/>
    <property type="match status" value="1"/>
</dbReference>
<organism evidence="3 4">
    <name type="scientific">Gryllus longicercus</name>
    <dbReference type="NCBI Taxonomy" id="2509291"/>
    <lineage>
        <taxon>Eukaryota</taxon>
        <taxon>Metazoa</taxon>
        <taxon>Ecdysozoa</taxon>
        <taxon>Arthropoda</taxon>
        <taxon>Hexapoda</taxon>
        <taxon>Insecta</taxon>
        <taxon>Pterygota</taxon>
        <taxon>Neoptera</taxon>
        <taxon>Polyneoptera</taxon>
        <taxon>Orthoptera</taxon>
        <taxon>Ensifera</taxon>
        <taxon>Gryllidea</taxon>
        <taxon>Grylloidea</taxon>
        <taxon>Gryllidae</taxon>
        <taxon>Gryllinae</taxon>
        <taxon>Gryllus</taxon>
    </lineage>
</organism>
<dbReference type="CDD" id="cd12876">
    <property type="entry name" value="SPRY_SOCS3"/>
    <property type="match status" value="1"/>
</dbReference>
<dbReference type="InterPro" id="IPR035754">
    <property type="entry name" value="SPRY_SPSB3"/>
</dbReference>
<dbReference type="InterPro" id="IPR003877">
    <property type="entry name" value="SPRY_dom"/>
</dbReference>
<feature type="domain" description="B30.2/SPRY" evidence="2">
    <location>
        <begin position="1"/>
        <end position="191"/>
    </location>
</feature>
<dbReference type="Proteomes" id="UP001378592">
    <property type="component" value="Unassembled WGS sequence"/>
</dbReference>
<dbReference type="InterPro" id="IPR043136">
    <property type="entry name" value="B30.2/SPRY_sf"/>
</dbReference>
<gene>
    <name evidence="3" type="ORF">R5R35_006317</name>
</gene>
<dbReference type="PANTHER" id="PTHR12245">
    <property type="entry name" value="SPRY DOMAIN CONTAINING SOCS BOX PROTEIN"/>
    <property type="match status" value="1"/>
</dbReference>
<dbReference type="Gene3D" id="2.60.120.920">
    <property type="match status" value="1"/>
</dbReference>
<comment type="caution">
    <text evidence="3">The sequence shown here is derived from an EMBL/GenBank/DDBJ whole genome shotgun (WGS) entry which is preliminary data.</text>
</comment>
<evidence type="ECO:0000313" key="4">
    <source>
        <dbReference type="Proteomes" id="UP001378592"/>
    </source>
</evidence>
<keyword evidence="4" id="KW-1185">Reference proteome</keyword>
<dbReference type="GO" id="GO:0019005">
    <property type="term" value="C:SCF ubiquitin ligase complex"/>
    <property type="evidence" value="ECO:0007669"/>
    <property type="project" value="TreeGrafter"/>
</dbReference>
<dbReference type="PANTHER" id="PTHR12245:SF5">
    <property type="entry name" value="SPRY DOMAIN-CONTAINING SOCS BOX PROTEIN 3"/>
    <property type="match status" value="1"/>
</dbReference>
<proteinExistence type="predicted"/>
<dbReference type="InterPro" id="IPR013320">
    <property type="entry name" value="ConA-like_dom_sf"/>
</dbReference>
<dbReference type="AlphaFoldDB" id="A0AAN9Z266"/>
<dbReference type="SUPFAM" id="SSF49899">
    <property type="entry name" value="Concanavalin A-like lectins/glucanases"/>
    <property type="match status" value="1"/>
</dbReference>
<dbReference type="GO" id="GO:0043161">
    <property type="term" value="P:proteasome-mediated ubiquitin-dependent protein catabolic process"/>
    <property type="evidence" value="ECO:0007669"/>
    <property type="project" value="TreeGrafter"/>
</dbReference>
<evidence type="ECO:0000313" key="3">
    <source>
        <dbReference type="EMBL" id="KAK7861946.1"/>
    </source>
</evidence>
<sequence length="304" mass="34179">MTIPGDEVLPQIMTTENTKEWVWDPEETTSATVLKRGNQEVCFHPSYSSGTAAVRGNMPFTPGRDYFWEIEMLTPLYGTDVMVGVGTKKADLKKYQFQFGSLLGSDEESWGYSYSGKLVHNGILRSYGSRFCQGHTVGVHLDMWRGILTFYLNRQPLGVAFMSLKAHILYPMVCSTAARSAMRIVCSYSCASSLQLSCLKALGSNQPLVRKVKAIPGLRVLAESAFWQFFPRSSPFSRGEAVNHLCNQEGHMDDEVELDYSHSMCSGGDLMEWLGTPMPNRLHSDYHEIVNRVERTIESFLDNN</sequence>
<evidence type="ECO:0000259" key="2">
    <source>
        <dbReference type="PROSITE" id="PS50188"/>
    </source>
</evidence>
<name>A0AAN9Z266_9ORTH</name>
<accession>A0AAN9Z266</accession>
<dbReference type="EMBL" id="JAZDUA010000292">
    <property type="protein sequence ID" value="KAK7861946.1"/>
    <property type="molecule type" value="Genomic_DNA"/>
</dbReference>
<dbReference type="InterPro" id="IPR001870">
    <property type="entry name" value="B30.2/SPRY"/>
</dbReference>
<dbReference type="PROSITE" id="PS50188">
    <property type="entry name" value="B302_SPRY"/>
    <property type="match status" value="1"/>
</dbReference>
<dbReference type="InterPro" id="IPR050672">
    <property type="entry name" value="FBXO45-Fsn/SPSB_families"/>
</dbReference>
<reference evidence="3 4" key="1">
    <citation type="submission" date="2024-03" db="EMBL/GenBank/DDBJ databases">
        <title>The genome assembly and annotation of the cricket Gryllus longicercus Weissman &amp; Gray.</title>
        <authorList>
            <person name="Szrajer S."/>
            <person name="Gray D."/>
            <person name="Ylla G."/>
        </authorList>
    </citation>
    <scope>NUCLEOTIDE SEQUENCE [LARGE SCALE GENOMIC DNA]</scope>
    <source>
        <strain evidence="3">DAG 2021-001</strain>
        <tissue evidence="3">Whole body minus gut</tissue>
    </source>
</reference>
<dbReference type="SMART" id="SM00449">
    <property type="entry name" value="SPRY"/>
    <property type="match status" value="1"/>
</dbReference>
<evidence type="ECO:0000256" key="1">
    <source>
        <dbReference type="ARBA" id="ARBA00022786"/>
    </source>
</evidence>